<dbReference type="SUPFAM" id="SSF46689">
    <property type="entry name" value="Homeodomain-like"/>
    <property type="match status" value="1"/>
</dbReference>
<dbReference type="Pfam" id="PF17932">
    <property type="entry name" value="TetR_C_24"/>
    <property type="match status" value="1"/>
</dbReference>
<name>A0ABU4GSM6_9CLOT</name>
<dbReference type="PANTHER" id="PTHR47506:SF1">
    <property type="entry name" value="HTH-TYPE TRANSCRIPTIONAL REGULATOR YJDC"/>
    <property type="match status" value="1"/>
</dbReference>
<dbReference type="Proteomes" id="UP001276854">
    <property type="component" value="Unassembled WGS sequence"/>
</dbReference>
<evidence type="ECO:0000313" key="6">
    <source>
        <dbReference type="EMBL" id="MDW2800646.1"/>
    </source>
</evidence>
<dbReference type="InterPro" id="IPR009057">
    <property type="entry name" value="Homeodomain-like_sf"/>
</dbReference>
<evidence type="ECO:0000256" key="1">
    <source>
        <dbReference type="ARBA" id="ARBA00023015"/>
    </source>
</evidence>
<dbReference type="RefSeq" id="WP_318066808.1">
    <property type="nucleotide sequence ID" value="NZ_JAWONS010000329.1"/>
</dbReference>
<dbReference type="EMBL" id="JAWONS010000329">
    <property type="protein sequence ID" value="MDW2800646.1"/>
    <property type="molecule type" value="Genomic_DNA"/>
</dbReference>
<gene>
    <name evidence="6" type="ORF">RZO55_24050</name>
</gene>
<keyword evidence="3" id="KW-0804">Transcription</keyword>
<dbReference type="Gene3D" id="1.10.10.60">
    <property type="entry name" value="Homeodomain-like"/>
    <property type="match status" value="1"/>
</dbReference>
<reference evidence="6 7" key="1">
    <citation type="submission" date="2023-10" db="EMBL/GenBank/DDBJ databases">
        <title>A novel Glycoside Hydrolase 43-Like Enzyme from Clostrdium boliviensis is an Endo-xylanase, and a Candidate for Xylooligosaccharides Production from Different Xylan Substrates.</title>
        <authorList>
            <person name="Alvarez M.T."/>
            <person name="Rocabado-Villegas L.R."/>
            <person name="Salas-Veizaga D.M."/>
            <person name="Linares-Pasten J.A."/>
            <person name="Gudmundsdottir E.E."/>
            <person name="Hreggvidsson G.O."/>
            <person name="Adlercreutz P."/>
            <person name="Nordberg Karlsson E."/>
        </authorList>
    </citation>
    <scope>NUCLEOTIDE SEQUENCE [LARGE SCALE GENOMIC DNA]</scope>
    <source>
        <strain evidence="6 7">E-1</strain>
    </source>
</reference>
<proteinExistence type="predicted"/>
<dbReference type="PANTHER" id="PTHR47506">
    <property type="entry name" value="TRANSCRIPTIONAL REGULATORY PROTEIN"/>
    <property type="match status" value="1"/>
</dbReference>
<evidence type="ECO:0000259" key="5">
    <source>
        <dbReference type="PROSITE" id="PS50977"/>
    </source>
</evidence>
<comment type="caution">
    <text evidence="6">The sequence shown here is derived from an EMBL/GenBank/DDBJ whole genome shotgun (WGS) entry which is preliminary data.</text>
</comment>
<evidence type="ECO:0000313" key="7">
    <source>
        <dbReference type="Proteomes" id="UP001276854"/>
    </source>
</evidence>
<dbReference type="InterPro" id="IPR036271">
    <property type="entry name" value="Tet_transcr_reg_TetR-rel_C_sf"/>
</dbReference>
<organism evidence="6 7">
    <name type="scientific">Clostridium boliviensis</name>
    <dbReference type="NCBI Taxonomy" id="318465"/>
    <lineage>
        <taxon>Bacteria</taxon>
        <taxon>Bacillati</taxon>
        <taxon>Bacillota</taxon>
        <taxon>Clostridia</taxon>
        <taxon>Eubacteriales</taxon>
        <taxon>Clostridiaceae</taxon>
        <taxon>Clostridium</taxon>
    </lineage>
</organism>
<keyword evidence="2 4" id="KW-0238">DNA-binding</keyword>
<dbReference type="Gene3D" id="1.10.357.10">
    <property type="entry name" value="Tetracycline Repressor, domain 2"/>
    <property type="match status" value="1"/>
</dbReference>
<sequence>MPKGFTLTPEQQTERRLDIMIAALNLFQVKGIEKTSMREIADLAGLGKSSLYDFFQSKDEIIVYAIESQVNNAITTVQKIINTDLPPEQSLMEIMKINLAYSKEYNILFMWLATKAYFLDEEYEERIKKIRHTYQDIVQSVIEQGIKDGLFRVTDAQLASRLLINSMLSITYTSRPSHSMEDMLNEAVNIFLHGITL</sequence>
<evidence type="ECO:0000256" key="3">
    <source>
        <dbReference type="ARBA" id="ARBA00023163"/>
    </source>
</evidence>
<feature type="DNA-binding region" description="H-T-H motif" evidence="4">
    <location>
        <begin position="36"/>
        <end position="55"/>
    </location>
</feature>
<keyword evidence="1" id="KW-0805">Transcription regulation</keyword>
<accession>A0ABU4GSM6</accession>
<feature type="domain" description="HTH tetR-type" evidence="5">
    <location>
        <begin position="13"/>
        <end position="73"/>
    </location>
</feature>
<protein>
    <submittedName>
        <fullName evidence="6">TetR/AcrR family transcriptional regulator</fullName>
    </submittedName>
</protein>
<keyword evidence="7" id="KW-1185">Reference proteome</keyword>
<evidence type="ECO:0000256" key="2">
    <source>
        <dbReference type="ARBA" id="ARBA00023125"/>
    </source>
</evidence>
<dbReference type="PROSITE" id="PS50977">
    <property type="entry name" value="HTH_TETR_2"/>
    <property type="match status" value="1"/>
</dbReference>
<dbReference type="InterPro" id="IPR001647">
    <property type="entry name" value="HTH_TetR"/>
</dbReference>
<evidence type="ECO:0000256" key="4">
    <source>
        <dbReference type="PROSITE-ProRule" id="PRU00335"/>
    </source>
</evidence>
<dbReference type="InterPro" id="IPR041490">
    <property type="entry name" value="KstR2_TetR_C"/>
</dbReference>
<dbReference type="PRINTS" id="PR00455">
    <property type="entry name" value="HTHTETR"/>
</dbReference>
<dbReference type="Pfam" id="PF00440">
    <property type="entry name" value="TetR_N"/>
    <property type="match status" value="1"/>
</dbReference>
<dbReference type="SUPFAM" id="SSF48498">
    <property type="entry name" value="Tetracyclin repressor-like, C-terminal domain"/>
    <property type="match status" value="1"/>
</dbReference>